<dbReference type="SUPFAM" id="SSF49899">
    <property type="entry name" value="Concanavalin A-like lectins/glucanases"/>
    <property type="match status" value="1"/>
</dbReference>
<organism evidence="8 9">
    <name type="scientific">Aspergillus arachidicola</name>
    <dbReference type="NCBI Taxonomy" id="656916"/>
    <lineage>
        <taxon>Eukaryota</taxon>
        <taxon>Fungi</taxon>
        <taxon>Dikarya</taxon>
        <taxon>Ascomycota</taxon>
        <taxon>Pezizomycotina</taxon>
        <taxon>Eurotiomycetes</taxon>
        <taxon>Eurotiomycetidae</taxon>
        <taxon>Eurotiales</taxon>
        <taxon>Aspergillaceae</taxon>
        <taxon>Aspergillus</taxon>
        <taxon>Aspergillus subgen. Circumdati</taxon>
    </lineage>
</organism>
<feature type="transmembrane region" description="Helical" evidence="6">
    <location>
        <begin position="80"/>
        <end position="104"/>
    </location>
</feature>
<dbReference type="GO" id="GO:0016020">
    <property type="term" value="C:membrane"/>
    <property type="evidence" value="ECO:0007669"/>
    <property type="project" value="UniProtKB-SubCell"/>
</dbReference>
<dbReference type="SMART" id="SM00449">
    <property type="entry name" value="SPRY"/>
    <property type="match status" value="1"/>
</dbReference>
<dbReference type="InterPro" id="IPR003877">
    <property type="entry name" value="SPRY_dom"/>
</dbReference>
<comment type="caution">
    <text evidence="8">The sequence shown here is derived from an EMBL/GenBank/DDBJ whole genome shotgun (WGS) entry which is preliminary data.</text>
</comment>
<dbReference type="Gene3D" id="2.60.120.920">
    <property type="match status" value="1"/>
</dbReference>
<evidence type="ECO:0000256" key="4">
    <source>
        <dbReference type="ARBA" id="ARBA00023136"/>
    </source>
</evidence>
<keyword evidence="2 6" id="KW-0812">Transmembrane</keyword>
<dbReference type="Proteomes" id="UP000231358">
    <property type="component" value="Unassembled WGS sequence"/>
</dbReference>
<dbReference type="Pfam" id="PF00622">
    <property type="entry name" value="SPRY"/>
    <property type="match status" value="1"/>
</dbReference>
<dbReference type="InterPro" id="IPR050618">
    <property type="entry name" value="Ubq-SigPath_Reg"/>
</dbReference>
<dbReference type="AlphaFoldDB" id="A0A2G7FVA6"/>
<keyword evidence="3 6" id="KW-1133">Transmembrane helix</keyword>
<evidence type="ECO:0000256" key="2">
    <source>
        <dbReference type="ARBA" id="ARBA00022692"/>
    </source>
</evidence>
<evidence type="ECO:0000256" key="1">
    <source>
        <dbReference type="ARBA" id="ARBA00004370"/>
    </source>
</evidence>
<name>A0A2G7FVA6_9EURO</name>
<dbReference type="EMBL" id="NEXV01000378">
    <property type="protein sequence ID" value="PIG84537.1"/>
    <property type="molecule type" value="Genomic_DNA"/>
</dbReference>
<feature type="region of interest" description="Disordered" evidence="5">
    <location>
        <begin position="22"/>
        <end position="41"/>
    </location>
</feature>
<feature type="compositionally biased region" description="Basic and acidic residues" evidence="5">
    <location>
        <begin position="452"/>
        <end position="462"/>
    </location>
</feature>
<dbReference type="InterPro" id="IPR013320">
    <property type="entry name" value="ConA-like_dom_sf"/>
</dbReference>
<keyword evidence="9" id="KW-1185">Reference proteome</keyword>
<feature type="compositionally biased region" description="Polar residues" evidence="5">
    <location>
        <begin position="374"/>
        <end position="385"/>
    </location>
</feature>
<proteinExistence type="predicted"/>
<dbReference type="PANTHER" id="PTHR12864">
    <property type="entry name" value="RAN BINDING PROTEIN 9-RELATED"/>
    <property type="match status" value="1"/>
</dbReference>
<evidence type="ECO:0000256" key="3">
    <source>
        <dbReference type="ARBA" id="ARBA00022989"/>
    </source>
</evidence>
<sequence length="489" mass="52908">MRGSEASGLSALWGAPSTLTTSVISGPTTSPASQSRYTTTDPQRVASNIEHVLLAMSSPSQDGGLVSASGNSSGSTGKGILIGVLSAFGSAAVAVLVLAIFFFFKYTQRGRIILDRIGRPGEYDDEQAFLREETEALEAMDDLSRSEYLRAKAFIEANPPESMQTDISLSQFLAIQEKGVSAWEFQPELEIANCFVEARTEIEFYDSECSVQTNLPVPKQNDVYYWEAKIYDKPENTLISIGMTTKPYPLFRLPGYHRASVAYQTTGHRRYNQPFTPTPYGPPLSQGDVIGVGYRLAQKLEDVVHGQKAQNFFPTIGANGPCTVHVNFGQMGFVFIEANVKKWGPPPPYGSEQGSILLESGRESAAQISQRVYQDANNARTNSTVRIAPSASPGPVRSPTDISLAQLAHIPSNEDAGEGSSHTNVGDGEHTPLLNTQDIDQAPPPEYSSPDSSRRGSEDLPRQDQPPIPSYDAAVGNRDGNPSRPSGIN</sequence>
<evidence type="ECO:0000256" key="5">
    <source>
        <dbReference type="SAM" id="MobiDB-lite"/>
    </source>
</evidence>
<protein>
    <submittedName>
        <fullName evidence="8">Protein ssh4</fullName>
    </submittedName>
</protein>
<evidence type="ECO:0000313" key="9">
    <source>
        <dbReference type="Proteomes" id="UP000231358"/>
    </source>
</evidence>
<evidence type="ECO:0000259" key="7">
    <source>
        <dbReference type="SMART" id="SM00449"/>
    </source>
</evidence>
<gene>
    <name evidence="8" type="ORF">AARAC_002480</name>
</gene>
<evidence type="ECO:0000256" key="6">
    <source>
        <dbReference type="SAM" id="Phobius"/>
    </source>
</evidence>
<feature type="region of interest" description="Disordered" evidence="5">
    <location>
        <begin position="412"/>
        <end position="489"/>
    </location>
</feature>
<dbReference type="InterPro" id="IPR035780">
    <property type="entry name" value="SPRY_Ssh4-like"/>
</dbReference>
<evidence type="ECO:0000313" key="8">
    <source>
        <dbReference type="EMBL" id="PIG84537.1"/>
    </source>
</evidence>
<dbReference type="CDD" id="cd12910">
    <property type="entry name" value="SPRY_SSH4_like"/>
    <property type="match status" value="1"/>
</dbReference>
<keyword evidence="4 6" id="KW-0472">Membrane</keyword>
<dbReference type="STRING" id="656916.A0A2G7FVA6"/>
<dbReference type="InterPro" id="IPR043136">
    <property type="entry name" value="B30.2/SPRY_sf"/>
</dbReference>
<feature type="region of interest" description="Disordered" evidence="5">
    <location>
        <begin position="374"/>
        <end position="400"/>
    </location>
</feature>
<accession>A0A2G7FVA6</accession>
<comment type="subcellular location">
    <subcellularLocation>
        <location evidence="1">Membrane</location>
    </subcellularLocation>
</comment>
<feature type="domain" description="SPRY" evidence="7">
    <location>
        <begin position="221"/>
        <end position="332"/>
    </location>
</feature>
<reference evidence="8 9" key="1">
    <citation type="submission" date="2017-05" db="EMBL/GenBank/DDBJ databases">
        <title>Genome sequence for an aflatoxigenic pathogen of Argentinian peanut, Aspergillus arachidicola.</title>
        <authorList>
            <person name="Moore G."/>
            <person name="Beltz S.B."/>
            <person name="Mack B.M."/>
        </authorList>
    </citation>
    <scope>NUCLEOTIDE SEQUENCE [LARGE SCALE GENOMIC DNA]</scope>
    <source>
        <strain evidence="8 9">CBS 117610</strain>
    </source>
</reference>